<keyword evidence="3" id="KW-1185">Reference proteome</keyword>
<evidence type="ECO:0008006" key="4">
    <source>
        <dbReference type="Google" id="ProtNLM"/>
    </source>
</evidence>
<feature type="compositionally biased region" description="Basic residues" evidence="1">
    <location>
        <begin position="443"/>
        <end position="454"/>
    </location>
</feature>
<dbReference type="RefSeq" id="XP_010876695.2">
    <property type="nucleotide sequence ID" value="XM_010878393.5"/>
</dbReference>
<reference evidence="2" key="4">
    <citation type="submission" date="2025-09" db="UniProtKB">
        <authorList>
            <consortium name="Ensembl"/>
        </authorList>
    </citation>
    <scope>IDENTIFICATION</scope>
</reference>
<name>A0A3P8YBN0_ESOLU</name>
<dbReference type="GO" id="GO:0000120">
    <property type="term" value="C:RNA polymerase I transcription regulator complex"/>
    <property type="evidence" value="ECO:0007669"/>
    <property type="project" value="InterPro"/>
</dbReference>
<proteinExistence type="predicted"/>
<accession>A0A3P8YBN0</accession>
<sequence>MDDLESELREPGEDQVENESSDDESINRKRIKKPNLPLAPPVFKETHHETGFHKTTRICFQHIREALLHHRWENATEYMASYAQTLEDTTASMSQHCAEIIWRMGTEMLHQRPDSKLEDYNSFYERIKNSGVKHYLKVCLEHSFHLLVNGQFEDAKRQLSNALSWRYGKQLTSQPQRMKLVQAYSGFLDYFVWCDKKNAISSTDEYNAGTNQEMHSYFRQSSVNLKEILKIPGVWDPFIQSYVDMLEFYSDHEGAFAVLSDYAYDSSFPPNPNAHVYLYMHMKKHNHPSKKLLKVLKILHTLVPSHELMLEYCFLLLKSEKEGDLQKALGVVLDLLDYVCWKRNLDVWNQLMTVLEYLMLKDQWLVVIAEEMSHRKDWWLAMHFSKFQARKDFAENTELLDVKSSVVHALCPHYASIYCSACKEAQKKAGNALNDFKTAKRDVKPRKGKRRRKTSVTQKKYLQRRRVERQRQSFLKAASKRPHLPVRHRRELFVQSSC</sequence>
<dbReference type="GO" id="GO:0060047">
    <property type="term" value="P:heart contraction"/>
    <property type="evidence" value="ECO:0007669"/>
    <property type="project" value="Ensembl"/>
</dbReference>
<dbReference type="InterPro" id="IPR052669">
    <property type="entry name" value="SL1/TIF-IB_Component"/>
</dbReference>
<evidence type="ECO:0000313" key="2">
    <source>
        <dbReference type="Ensembl" id="ENSELUP00000013225.2"/>
    </source>
</evidence>
<dbReference type="Ensembl" id="ENSELUT00000021714.3">
    <property type="protein sequence ID" value="ENSELUP00000013225.2"/>
    <property type="gene ID" value="ENSELUG00000013392.3"/>
</dbReference>
<evidence type="ECO:0000313" key="3">
    <source>
        <dbReference type="Proteomes" id="UP000265140"/>
    </source>
</evidence>
<dbReference type="PANTHER" id="PTHR32122">
    <property type="entry name" value="TATA BOX-BINDING PROTEIN ASSOCIATED FACTOR RNA POLYMERASE I SUBUNIT A"/>
    <property type="match status" value="1"/>
</dbReference>
<dbReference type="GeneID" id="105015319"/>
<dbReference type="PANTHER" id="PTHR32122:SF1">
    <property type="entry name" value="TATA BOX-BINDING PROTEIN-ASSOCIATED FACTOR RNA POLYMERASE I SUBUNIT A"/>
    <property type="match status" value="1"/>
</dbReference>
<protein>
    <recommendedName>
        <fullName evidence="4">TATA box binding protein (TBP)-associated factor, RNA polymerase I, A</fullName>
    </recommendedName>
</protein>
<feature type="region of interest" description="Disordered" evidence="1">
    <location>
        <begin position="1"/>
        <end position="43"/>
    </location>
</feature>
<dbReference type="InterPro" id="IPR039495">
    <property type="entry name" value="TAF1A"/>
</dbReference>
<gene>
    <name evidence="2" type="primary">TAF1A</name>
</gene>
<dbReference type="Pfam" id="PF14929">
    <property type="entry name" value="TAF1_subA"/>
    <property type="match status" value="1"/>
</dbReference>
<dbReference type="Proteomes" id="UP000265140">
    <property type="component" value="Chromosome 14"/>
</dbReference>
<reference evidence="2" key="2">
    <citation type="submission" date="2020-02" db="EMBL/GenBank/DDBJ databases">
        <title>Esox lucius (northern pike) genome, fEsoLuc1, primary haplotype.</title>
        <authorList>
            <person name="Myers G."/>
            <person name="Karagic N."/>
            <person name="Meyer A."/>
            <person name="Pippel M."/>
            <person name="Reichard M."/>
            <person name="Winkler S."/>
            <person name="Tracey A."/>
            <person name="Sims Y."/>
            <person name="Howe K."/>
            <person name="Rhie A."/>
            <person name="Formenti G."/>
            <person name="Durbin R."/>
            <person name="Fedrigo O."/>
            <person name="Jarvis E.D."/>
        </authorList>
    </citation>
    <scope>NUCLEOTIDE SEQUENCE [LARGE SCALE GENOMIC DNA]</scope>
</reference>
<organism evidence="2 3">
    <name type="scientific">Esox lucius</name>
    <name type="common">Northern pike</name>
    <dbReference type="NCBI Taxonomy" id="8010"/>
    <lineage>
        <taxon>Eukaryota</taxon>
        <taxon>Metazoa</taxon>
        <taxon>Chordata</taxon>
        <taxon>Craniata</taxon>
        <taxon>Vertebrata</taxon>
        <taxon>Euteleostomi</taxon>
        <taxon>Actinopterygii</taxon>
        <taxon>Neopterygii</taxon>
        <taxon>Teleostei</taxon>
        <taxon>Protacanthopterygii</taxon>
        <taxon>Esociformes</taxon>
        <taxon>Esocidae</taxon>
        <taxon>Esox</taxon>
    </lineage>
</organism>
<dbReference type="Bgee" id="ENSELUG00000013392">
    <property type="expression patterns" value="Expressed in ovary and 15 other cell types or tissues"/>
</dbReference>
<dbReference type="GeneTree" id="ENSGT00390000011405"/>
<feature type="compositionally biased region" description="Basic and acidic residues" evidence="1">
    <location>
        <begin position="1"/>
        <end position="12"/>
    </location>
</feature>
<reference evidence="3" key="1">
    <citation type="journal article" date="2014" name="PLoS ONE">
        <title>The genome and linkage map of the northern pike (Esox lucius): conserved synteny revealed between the salmonid sister group and the Neoteleostei.</title>
        <authorList>
            <person name="Rondeau E.B."/>
            <person name="Minkley D.R."/>
            <person name="Leong J.S."/>
            <person name="Messmer A.M."/>
            <person name="Jantzen J.R."/>
            <person name="von Schalburg K.R."/>
            <person name="Lemon C."/>
            <person name="Bird N.H."/>
            <person name="Koop B.F."/>
        </authorList>
    </citation>
    <scope>NUCLEOTIDE SEQUENCE</scope>
</reference>
<feature type="region of interest" description="Disordered" evidence="1">
    <location>
        <begin position="436"/>
        <end position="462"/>
    </location>
</feature>
<dbReference type="AlphaFoldDB" id="A0A3P8YBN0"/>
<dbReference type="OMA" id="HFTRFHA"/>
<dbReference type="OrthoDB" id="6272197at2759"/>
<feature type="compositionally biased region" description="Acidic residues" evidence="1">
    <location>
        <begin position="13"/>
        <end position="24"/>
    </location>
</feature>
<evidence type="ECO:0000256" key="1">
    <source>
        <dbReference type="SAM" id="MobiDB-lite"/>
    </source>
</evidence>
<dbReference type="GO" id="GO:0006360">
    <property type="term" value="P:transcription by RNA polymerase I"/>
    <property type="evidence" value="ECO:0007669"/>
    <property type="project" value="InterPro"/>
</dbReference>
<dbReference type="InParanoid" id="A0A3P8YBN0"/>
<dbReference type="STRING" id="8010.ENSELUP00000013225"/>
<reference evidence="2" key="3">
    <citation type="submission" date="2025-08" db="UniProtKB">
        <authorList>
            <consortium name="Ensembl"/>
        </authorList>
    </citation>
    <scope>IDENTIFICATION</scope>
</reference>